<dbReference type="EMBL" id="JBHUHQ010000015">
    <property type="protein sequence ID" value="MFD2044363.1"/>
    <property type="molecule type" value="Genomic_DNA"/>
</dbReference>
<sequence>MNTKINNYTKTYDALKHRMKWKVSDKRILMSIASIYTMNDTKLDSEKLLQLADTIKRRASLFSSMRSYPRFTTAAMLDVNFDNSEEKVELLYDYYEQFKRAKFSSGTFTYIAATILLTNHTEHLAVPTTIQTAKNIYDGMKKEHAFLTSSGDYPLATLLAFREREDIIQHMESYYEQLAKNGFRKGNDLQFLSHILSLSEDGNIQTIVNRTMEVADMLLDHGIKTKTTYYPAIGILALLPPEEFDVHQIIDMYEQLNQVKDFKWQKDMNVLMAVSLFVNEKIDHAGLAETSIYTVLETVIQAQQAVMIATIAGATAATSSNSGN</sequence>
<comment type="caution">
    <text evidence="1">The sequence shown here is derived from an EMBL/GenBank/DDBJ whole genome shotgun (WGS) entry which is preliminary data.</text>
</comment>
<accession>A0ABW4VYU0</accession>
<dbReference type="Pfam" id="PF13170">
    <property type="entry name" value="DUF4003"/>
    <property type="match status" value="1"/>
</dbReference>
<gene>
    <name evidence="1" type="ORF">ACFSJF_08810</name>
</gene>
<dbReference type="RefSeq" id="WP_377556411.1">
    <property type="nucleotide sequence ID" value="NZ_JBHUHQ010000015.1"/>
</dbReference>
<evidence type="ECO:0000313" key="2">
    <source>
        <dbReference type="Proteomes" id="UP001597383"/>
    </source>
</evidence>
<proteinExistence type="predicted"/>
<evidence type="ECO:0000313" key="1">
    <source>
        <dbReference type="EMBL" id="MFD2044363.1"/>
    </source>
</evidence>
<reference evidence="2" key="1">
    <citation type="journal article" date="2019" name="Int. J. Syst. Evol. Microbiol.">
        <title>The Global Catalogue of Microorganisms (GCM) 10K type strain sequencing project: providing services to taxonomists for standard genome sequencing and annotation.</title>
        <authorList>
            <consortium name="The Broad Institute Genomics Platform"/>
            <consortium name="The Broad Institute Genome Sequencing Center for Infectious Disease"/>
            <person name="Wu L."/>
            <person name="Ma J."/>
        </authorList>
    </citation>
    <scope>NUCLEOTIDE SEQUENCE [LARGE SCALE GENOMIC DNA]</scope>
    <source>
        <strain evidence="2">R28</strain>
    </source>
</reference>
<name>A0ABW4VYU0_9BACI</name>
<dbReference type="Proteomes" id="UP001597383">
    <property type="component" value="Unassembled WGS sequence"/>
</dbReference>
<dbReference type="InterPro" id="IPR025062">
    <property type="entry name" value="DUF4003"/>
</dbReference>
<keyword evidence="2" id="KW-1185">Reference proteome</keyword>
<protein>
    <submittedName>
        <fullName evidence="1">DUF4003 family protein</fullName>
    </submittedName>
</protein>
<organism evidence="1 2">
    <name type="scientific">Ornithinibacillus salinisoli</name>
    <dbReference type="NCBI Taxonomy" id="1848459"/>
    <lineage>
        <taxon>Bacteria</taxon>
        <taxon>Bacillati</taxon>
        <taxon>Bacillota</taxon>
        <taxon>Bacilli</taxon>
        <taxon>Bacillales</taxon>
        <taxon>Bacillaceae</taxon>
        <taxon>Ornithinibacillus</taxon>
    </lineage>
</organism>